<feature type="transmembrane region" description="Helical" evidence="1">
    <location>
        <begin position="133"/>
        <end position="153"/>
    </location>
</feature>
<keyword evidence="3" id="KW-1185">Reference proteome</keyword>
<dbReference type="Proteomes" id="UP001302429">
    <property type="component" value="Chromosome"/>
</dbReference>
<dbReference type="KEGG" id="acoa:RB602_04165"/>
<protein>
    <submittedName>
        <fullName evidence="2">Uncharacterized protein</fullName>
    </submittedName>
</protein>
<keyword evidence="1" id="KW-1133">Transmembrane helix</keyword>
<name>A0AA97I1C6_9SPHN</name>
<dbReference type="EMBL" id="CP136594">
    <property type="protein sequence ID" value="WOE75917.1"/>
    <property type="molecule type" value="Genomic_DNA"/>
</dbReference>
<proteinExistence type="predicted"/>
<dbReference type="RefSeq" id="WP_317083218.1">
    <property type="nucleotide sequence ID" value="NZ_CP136594.1"/>
</dbReference>
<feature type="transmembrane region" description="Helical" evidence="1">
    <location>
        <begin position="67"/>
        <end position="83"/>
    </location>
</feature>
<keyword evidence="1" id="KW-0472">Membrane</keyword>
<evidence type="ECO:0000256" key="1">
    <source>
        <dbReference type="SAM" id="Phobius"/>
    </source>
</evidence>
<feature type="transmembrane region" description="Helical" evidence="1">
    <location>
        <begin position="165"/>
        <end position="185"/>
    </location>
</feature>
<gene>
    <name evidence="2" type="ORF">RB602_04165</name>
</gene>
<reference evidence="2 3" key="1">
    <citation type="submission" date="2023-10" db="EMBL/GenBank/DDBJ databases">
        <title>Complete genome sequence of a Sphingomonadaceae bacterium.</title>
        <authorList>
            <person name="Yan C."/>
        </authorList>
    </citation>
    <scope>NUCLEOTIDE SEQUENCE [LARGE SCALE GENOMIC DNA]</scope>
    <source>
        <strain evidence="2 3">SCSIO 66989</strain>
    </source>
</reference>
<dbReference type="AlphaFoldDB" id="A0AA97I1C6"/>
<sequence>MSSNATATPSIHMPLIPALDDDHLTRLFLALALFQLACFVVFIPAWLLDTRILDSAAIWTKPQKFHISLALHFATLAVLAQLLPRDFRTGPLMIIFGYLAAISMIYEFAYIGLKAAQGGRSHFNYDTPAESTAYALMGVGAVLLVFVAMVLAVQIWRKGDRSRKGLWLGSIIGLSTGFALTLLVASTMSSTSRYVGAPLSGGGEVFPFFGWSREYGDLRPSHFVALHLMQTVPLAGYLANRFRWPAIPVVLGVTALQIALCLALFYQALAGQPIWPT</sequence>
<evidence type="ECO:0000313" key="3">
    <source>
        <dbReference type="Proteomes" id="UP001302429"/>
    </source>
</evidence>
<accession>A0AA97I1C6</accession>
<evidence type="ECO:0000313" key="2">
    <source>
        <dbReference type="EMBL" id="WOE75917.1"/>
    </source>
</evidence>
<keyword evidence="1" id="KW-0812">Transmembrane</keyword>
<organism evidence="2 3">
    <name type="scientific">Alterisphingorhabdus coralli</name>
    <dbReference type="NCBI Taxonomy" id="3071408"/>
    <lineage>
        <taxon>Bacteria</taxon>
        <taxon>Pseudomonadati</taxon>
        <taxon>Pseudomonadota</taxon>
        <taxon>Alphaproteobacteria</taxon>
        <taxon>Sphingomonadales</taxon>
        <taxon>Sphingomonadaceae</taxon>
        <taxon>Alterisphingorhabdus (ex Yan et al. 2024)</taxon>
    </lineage>
</organism>
<feature type="transmembrane region" description="Helical" evidence="1">
    <location>
        <begin position="27"/>
        <end position="47"/>
    </location>
</feature>
<feature type="transmembrane region" description="Helical" evidence="1">
    <location>
        <begin position="246"/>
        <end position="269"/>
    </location>
</feature>
<feature type="transmembrane region" description="Helical" evidence="1">
    <location>
        <begin position="95"/>
        <end position="113"/>
    </location>
</feature>